<dbReference type="InterPro" id="IPR051651">
    <property type="entry name" value="DMTF1_DNA-bind_reg"/>
</dbReference>
<feature type="domain" description="HTH myb-type" evidence="6">
    <location>
        <begin position="326"/>
        <end position="379"/>
    </location>
</feature>
<dbReference type="AlphaFoldDB" id="A0AAD7VRZ1"/>
<dbReference type="SUPFAM" id="SSF46689">
    <property type="entry name" value="Homeodomain-like"/>
    <property type="match status" value="2"/>
</dbReference>
<dbReference type="Pfam" id="PF00249">
    <property type="entry name" value="Myb_DNA-binding"/>
    <property type="match status" value="2"/>
</dbReference>
<comment type="subcellular location">
    <subcellularLocation>
        <location evidence="1">Nucleus</location>
    </subcellularLocation>
</comment>
<dbReference type="Gene3D" id="1.10.10.60">
    <property type="entry name" value="Homeodomain-like"/>
    <property type="match status" value="2"/>
</dbReference>
<dbReference type="InterPro" id="IPR001005">
    <property type="entry name" value="SANT/Myb"/>
</dbReference>
<dbReference type="Proteomes" id="UP001217417">
    <property type="component" value="Unassembled WGS sequence"/>
</dbReference>
<evidence type="ECO:0000256" key="2">
    <source>
        <dbReference type="ARBA" id="ARBA00023125"/>
    </source>
</evidence>
<dbReference type="PROSITE" id="PS51294">
    <property type="entry name" value="HTH_MYB"/>
    <property type="match status" value="1"/>
</dbReference>
<dbReference type="GeneID" id="80882741"/>
<evidence type="ECO:0000256" key="4">
    <source>
        <dbReference type="SAM" id="MobiDB-lite"/>
    </source>
</evidence>
<dbReference type="GO" id="GO:0003700">
    <property type="term" value="F:DNA-binding transcription factor activity"/>
    <property type="evidence" value="ECO:0007669"/>
    <property type="project" value="TreeGrafter"/>
</dbReference>
<accession>A0AAD7VRZ1</accession>
<gene>
    <name evidence="7" type="ORF">POJ06DRAFT_252868</name>
</gene>
<keyword evidence="3" id="KW-0539">Nucleus</keyword>
<comment type="caution">
    <text evidence="7">The sequence shown here is derived from an EMBL/GenBank/DDBJ whole genome shotgun (WGS) entry which is preliminary data.</text>
</comment>
<name>A0AAD7VRZ1_9ASCO</name>
<feature type="domain" description="Myb-like" evidence="5">
    <location>
        <begin position="378"/>
        <end position="436"/>
    </location>
</feature>
<dbReference type="PROSITE" id="PS50090">
    <property type="entry name" value="MYB_LIKE"/>
    <property type="match status" value="2"/>
</dbReference>
<evidence type="ECO:0000256" key="1">
    <source>
        <dbReference type="ARBA" id="ARBA00004123"/>
    </source>
</evidence>
<dbReference type="EMBL" id="JARPMG010000005">
    <property type="protein sequence ID" value="KAJ8100492.1"/>
    <property type="molecule type" value="Genomic_DNA"/>
</dbReference>
<protein>
    <submittedName>
        <fullName evidence="7">Uncharacterized protein</fullName>
    </submittedName>
</protein>
<proteinExistence type="predicted"/>
<dbReference type="InterPro" id="IPR017930">
    <property type="entry name" value="Myb_dom"/>
</dbReference>
<dbReference type="InterPro" id="IPR009057">
    <property type="entry name" value="Homeodomain-like_sf"/>
</dbReference>
<evidence type="ECO:0000259" key="6">
    <source>
        <dbReference type="PROSITE" id="PS51294"/>
    </source>
</evidence>
<feature type="compositionally biased region" description="Polar residues" evidence="4">
    <location>
        <begin position="8"/>
        <end position="18"/>
    </location>
</feature>
<organism evidence="7 8">
    <name type="scientific">Lipomyces tetrasporus</name>
    <dbReference type="NCBI Taxonomy" id="54092"/>
    <lineage>
        <taxon>Eukaryota</taxon>
        <taxon>Fungi</taxon>
        <taxon>Dikarya</taxon>
        <taxon>Ascomycota</taxon>
        <taxon>Saccharomycotina</taxon>
        <taxon>Lipomycetes</taxon>
        <taxon>Lipomycetales</taxon>
        <taxon>Lipomycetaceae</taxon>
        <taxon>Lipomyces</taxon>
    </lineage>
</organism>
<feature type="compositionally biased region" description="Polar residues" evidence="4">
    <location>
        <begin position="189"/>
        <end position="203"/>
    </location>
</feature>
<dbReference type="CDD" id="cd00167">
    <property type="entry name" value="SANT"/>
    <property type="match status" value="2"/>
</dbReference>
<feature type="domain" description="Myb-like" evidence="5">
    <location>
        <begin position="326"/>
        <end position="375"/>
    </location>
</feature>
<sequence>MDKVGNFNAASAFNTESNTTRESDIRSSKRRWRRRNLSAIATGPNESQAAAGPQDFSTQQFVTYAPSGDVLDPVLANLNKETSAAPVAAGKRQTAQEQIQQATQVQSQEQAQQLQNSILQGITGMSGLMLEQLAAGYRSGDTNAMSLALAAAASGEQGVTLTREEAEVAAAAASAAAAAAIAAVSARQNSTATPATGPVNESGSVAPGRRSRPAPGKNGLTGQDVSDEAAAAVEAVASGQIPDNQLLQTLPSIPISNGGSFTTDEINALEQFMTQYQTEHGLDYAALCRRVWANERKKDNFWDAVAGALPHRTRASVYKHVRRKYHPYEQRGKWSPEDDATLRRMVEMHGAQWKTIGRLIGRMPEDCRDRWRNYVKCGTNRGQNKWSTDEENKLIEVVNSIRFTDPTGEINWTAVSEKMGGIRSRIQCRYKWKKLNKGIELAE</sequence>
<dbReference type="SMART" id="SM00717">
    <property type="entry name" value="SANT"/>
    <property type="match status" value="3"/>
</dbReference>
<evidence type="ECO:0000313" key="7">
    <source>
        <dbReference type="EMBL" id="KAJ8100492.1"/>
    </source>
</evidence>
<dbReference type="PANTHER" id="PTHR46380">
    <property type="entry name" value="CYCLIN-D-BINDING MYB-LIKE TRANSCRIPTION FACTOR 1"/>
    <property type="match status" value="1"/>
</dbReference>
<dbReference type="PANTHER" id="PTHR46380:SF2">
    <property type="entry name" value="CYCLIN-D-BINDING MYB-LIKE TRANSCRIPTION FACTOR 1"/>
    <property type="match status" value="1"/>
</dbReference>
<feature type="region of interest" description="Disordered" evidence="4">
    <location>
        <begin position="1"/>
        <end position="31"/>
    </location>
</feature>
<dbReference type="GO" id="GO:0000976">
    <property type="term" value="F:transcription cis-regulatory region binding"/>
    <property type="evidence" value="ECO:0007669"/>
    <property type="project" value="TreeGrafter"/>
</dbReference>
<keyword evidence="2" id="KW-0238">DNA-binding</keyword>
<keyword evidence="8" id="KW-1185">Reference proteome</keyword>
<dbReference type="GO" id="GO:0005634">
    <property type="term" value="C:nucleus"/>
    <property type="evidence" value="ECO:0007669"/>
    <property type="project" value="UniProtKB-SubCell"/>
</dbReference>
<evidence type="ECO:0000313" key="8">
    <source>
        <dbReference type="Proteomes" id="UP001217417"/>
    </source>
</evidence>
<evidence type="ECO:0000256" key="3">
    <source>
        <dbReference type="ARBA" id="ARBA00023242"/>
    </source>
</evidence>
<feature type="region of interest" description="Disordered" evidence="4">
    <location>
        <begin position="189"/>
        <end position="223"/>
    </location>
</feature>
<evidence type="ECO:0000259" key="5">
    <source>
        <dbReference type="PROSITE" id="PS50090"/>
    </source>
</evidence>
<dbReference type="RefSeq" id="XP_056043942.1">
    <property type="nucleotide sequence ID" value="XM_056187575.1"/>
</dbReference>
<reference evidence="7" key="1">
    <citation type="submission" date="2023-03" db="EMBL/GenBank/DDBJ databases">
        <title>Near-Complete genome sequence of Lipomyces tetrasporous NRRL Y-64009, an oleaginous yeast capable of growing on lignocellulosic hydrolysates.</title>
        <authorList>
            <consortium name="Lawrence Berkeley National Laboratory"/>
            <person name="Jagtap S.S."/>
            <person name="Liu J.-J."/>
            <person name="Walukiewicz H.E."/>
            <person name="Pangilinan J."/>
            <person name="Lipzen A."/>
            <person name="Ahrendt S."/>
            <person name="Koriabine M."/>
            <person name="Cobaugh K."/>
            <person name="Salamov A."/>
            <person name="Yoshinaga Y."/>
            <person name="Ng V."/>
            <person name="Daum C."/>
            <person name="Grigoriev I.V."/>
            <person name="Slininger P.J."/>
            <person name="Dien B.S."/>
            <person name="Jin Y.-S."/>
            <person name="Rao C.V."/>
        </authorList>
    </citation>
    <scope>NUCLEOTIDE SEQUENCE</scope>
    <source>
        <strain evidence="7">NRRL Y-64009</strain>
    </source>
</reference>